<feature type="domain" description="Peripheral subunit-binding (PSBD)" evidence="6">
    <location>
        <begin position="233"/>
        <end position="270"/>
    </location>
</feature>
<evidence type="ECO:0000256" key="1">
    <source>
        <dbReference type="ARBA" id="ARBA00007317"/>
    </source>
</evidence>
<dbReference type="InterPro" id="IPR011053">
    <property type="entry name" value="Single_hybrid_motif"/>
</dbReference>
<dbReference type="GO" id="GO:0004742">
    <property type="term" value="F:dihydrolipoyllysine-residue acetyltransferase activity"/>
    <property type="evidence" value="ECO:0007669"/>
    <property type="project" value="TreeGrafter"/>
</dbReference>
<dbReference type="EMBL" id="FN649738">
    <property type="protein sequence ID" value="CBJ32279.1"/>
    <property type="molecule type" value="Genomic_DNA"/>
</dbReference>
<dbReference type="GO" id="GO:0006086">
    <property type="term" value="P:pyruvate decarboxylation to acetyl-CoA"/>
    <property type="evidence" value="ECO:0007669"/>
    <property type="project" value="InterPro"/>
</dbReference>
<comment type="similarity">
    <text evidence="1">Belongs to the 2-oxoacid dehydrogenase family.</text>
</comment>
<feature type="compositionally biased region" description="Low complexity" evidence="4">
    <location>
        <begin position="99"/>
        <end position="113"/>
    </location>
</feature>
<dbReference type="OrthoDB" id="537444at2759"/>
<organism evidence="7 8">
    <name type="scientific">Ectocarpus siliculosus</name>
    <name type="common">Brown alga</name>
    <name type="synonym">Conferva siliculosa</name>
    <dbReference type="NCBI Taxonomy" id="2880"/>
    <lineage>
        <taxon>Eukaryota</taxon>
        <taxon>Sar</taxon>
        <taxon>Stramenopiles</taxon>
        <taxon>Ochrophyta</taxon>
        <taxon>PX clade</taxon>
        <taxon>Phaeophyceae</taxon>
        <taxon>Ectocarpales</taxon>
        <taxon>Ectocarpaceae</taxon>
        <taxon>Ectocarpus</taxon>
    </lineage>
</organism>
<dbReference type="AlphaFoldDB" id="D7FXE2"/>
<dbReference type="Gene3D" id="4.10.320.10">
    <property type="entry name" value="E3-binding domain"/>
    <property type="match status" value="1"/>
</dbReference>
<dbReference type="SUPFAM" id="SSF47005">
    <property type="entry name" value="Peripheral subunit-binding domain of 2-oxo acid dehydrogenase complex"/>
    <property type="match status" value="1"/>
</dbReference>
<dbReference type="InterPro" id="IPR045257">
    <property type="entry name" value="E2/Pdx1"/>
</dbReference>
<dbReference type="Pfam" id="PF02817">
    <property type="entry name" value="E3_binding"/>
    <property type="match status" value="1"/>
</dbReference>
<dbReference type="EMBL" id="FN648516">
    <property type="protein sequence ID" value="CBJ32279.1"/>
    <property type="molecule type" value="Genomic_DNA"/>
</dbReference>
<gene>
    <name evidence="7" type="ORF">Esi_0326_0032</name>
</gene>
<dbReference type="FunFam" id="2.40.50.100:FF:000010">
    <property type="entry name" value="Acetyltransferase component of pyruvate dehydrogenase complex"/>
    <property type="match status" value="1"/>
</dbReference>
<dbReference type="Pfam" id="PF00364">
    <property type="entry name" value="Biotin_lipoyl"/>
    <property type="match status" value="2"/>
</dbReference>
<dbReference type="SUPFAM" id="SSF51230">
    <property type="entry name" value="Single hybrid motif"/>
    <property type="match status" value="2"/>
</dbReference>
<evidence type="ECO:0000313" key="8">
    <source>
        <dbReference type="Proteomes" id="UP000002630"/>
    </source>
</evidence>
<feature type="region of interest" description="Disordered" evidence="4">
    <location>
        <begin position="99"/>
        <end position="122"/>
    </location>
</feature>
<proteinExistence type="inferred from homology"/>
<dbReference type="InterPro" id="IPR036625">
    <property type="entry name" value="E3-bd_dom_sf"/>
</dbReference>
<dbReference type="Gene3D" id="2.40.50.100">
    <property type="match status" value="2"/>
</dbReference>
<keyword evidence="2" id="KW-0450">Lipoyl</keyword>
<dbReference type="eggNOG" id="KOG0557">
    <property type="taxonomic scope" value="Eukaryota"/>
</dbReference>
<evidence type="ECO:0000256" key="2">
    <source>
        <dbReference type="ARBA" id="ARBA00022823"/>
    </source>
</evidence>
<dbReference type="OMA" id="PATHFLM"/>
<feature type="domain" description="Lipoyl-binding" evidence="5">
    <location>
        <begin position="127"/>
        <end position="200"/>
    </location>
</feature>
<dbReference type="InterPro" id="IPR004167">
    <property type="entry name" value="PSBD"/>
</dbReference>
<evidence type="ECO:0000313" key="7">
    <source>
        <dbReference type="EMBL" id="CBJ32279.1"/>
    </source>
</evidence>
<evidence type="ECO:0000259" key="5">
    <source>
        <dbReference type="PROSITE" id="PS50968"/>
    </source>
</evidence>
<keyword evidence="8" id="KW-1185">Reference proteome</keyword>
<feature type="domain" description="Lipoyl-binding" evidence="5">
    <location>
        <begin position="6"/>
        <end position="81"/>
    </location>
</feature>
<name>D7FXE2_ECTSI</name>
<dbReference type="PROSITE" id="PS00189">
    <property type="entry name" value="LIPOYL"/>
    <property type="match status" value="2"/>
</dbReference>
<dbReference type="CDD" id="cd06849">
    <property type="entry name" value="lipoyl_domain"/>
    <property type="match status" value="2"/>
</dbReference>
<dbReference type="InParanoid" id="D7FXE2"/>
<sequence length="321" mass="32180">MSAGKTIEMYMPALSSTMEEGTIVQWLKEVGDKIEVGDPVMVVESDKADMDVESFEEGYLAAVLTEEGDSAKVGAAVALIVESEEDIAAAQAAGASAAGGTAPAESADTAAAPAGGGGGAAKPDVPFKEIGMPALSSTMTEGKVVAWLKQEGDKVEMGEAVLVVESDKADMDVESYDEGYLAAIITGPQERGGGCCSRVRPLRPPKPPRPLRHRRLSPGGASTPAASSDGRVVASGLAKKNAGAQGIDLSALSGTGPGGRVVARDVEAGAKGGAAAAAAAPAKPAWTPGPGVVAATPTGNGQLTVPTINTYLPFATSMHLV</sequence>
<dbReference type="InterPro" id="IPR000089">
    <property type="entry name" value="Biotin_lipoyl"/>
</dbReference>
<protein>
    <submittedName>
        <fullName evidence="7">Dihydrolipoamide acetyltransferase</fullName>
    </submittedName>
</protein>
<evidence type="ECO:0000256" key="3">
    <source>
        <dbReference type="ARBA" id="ARBA00022946"/>
    </source>
</evidence>
<dbReference type="GO" id="GO:0045254">
    <property type="term" value="C:pyruvate dehydrogenase complex"/>
    <property type="evidence" value="ECO:0007669"/>
    <property type="project" value="InterPro"/>
</dbReference>
<dbReference type="Proteomes" id="UP000002630">
    <property type="component" value="Linkage Group LG13"/>
</dbReference>
<keyword evidence="3" id="KW-0809">Transit peptide</keyword>
<evidence type="ECO:0000256" key="4">
    <source>
        <dbReference type="SAM" id="MobiDB-lite"/>
    </source>
</evidence>
<accession>D7FXE2</accession>
<dbReference type="InterPro" id="IPR003016">
    <property type="entry name" value="2-oxoA_DH_lipoyl-BS"/>
</dbReference>
<evidence type="ECO:0000259" key="6">
    <source>
        <dbReference type="PROSITE" id="PS51826"/>
    </source>
</evidence>
<feature type="region of interest" description="Disordered" evidence="4">
    <location>
        <begin position="194"/>
        <end position="230"/>
    </location>
</feature>
<dbReference type="PANTHER" id="PTHR23151:SF75">
    <property type="entry name" value="DIHYDROLIPOYLLYSINE-RESIDUE ACETYLTRANSFERASE COMPONENT 5 OF PYRUVATE DEHYDROGENASE COMPLEX, CHLOROPLASTIC"/>
    <property type="match status" value="1"/>
</dbReference>
<reference evidence="7 8" key="1">
    <citation type="journal article" date="2010" name="Nature">
        <title>The Ectocarpus genome and the independent evolution of multicellularity in brown algae.</title>
        <authorList>
            <person name="Cock J.M."/>
            <person name="Sterck L."/>
            <person name="Rouze P."/>
            <person name="Scornet D."/>
            <person name="Allen A.E."/>
            <person name="Amoutzias G."/>
            <person name="Anthouard V."/>
            <person name="Artiguenave F."/>
            <person name="Aury J.M."/>
            <person name="Badger J.H."/>
            <person name="Beszteri B."/>
            <person name="Billiau K."/>
            <person name="Bonnet E."/>
            <person name="Bothwell J.H."/>
            <person name="Bowler C."/>
            <person name="Boyen C."/>
            <person name="Brownlee C."/>
            <person name="Carrano C.J."/>
            <person name="Charrier B."/>
            <person name="Cho G.Y."/>
            <person name="Coelho S.M."/>
            <person name="Collen J."/>
            <person name="Corre E."/>
            <person name="Da Silva C."/>
            <person name="Delage L."/>
            <person name="Delaroque N."/>
            <person name="Dittami S.M."/>
            <person name="Doulbeau S."/>
            <person name="Elias M."/>
            <person name="Farnham G."/>
            <person name="Gachon C.M."/>
            <person name="Gschloessl B."/>
            <person name="Heesch S."/>
            <person name="Jabbari K."/>
            <person name="Jubin C."/>
            <person name="Kawai H."/>
            <person name="Kimura K."/>
            <person name="Kloareg B."/>
            <person name="Kupper F.C."/>
            <person name="Lang D."/>
            <person name="Le Bail A."/>
            <person name="Leblanc C."/>
            <person name="Lerouge P."/>
            <person name="Lohr M."/>
            <person name="Lopez P.J."/>
            <person name="Martens C."/>
            <person name="Maumus F."/>
            <person name="Michel G."/>
            <person name="Miranda-Saavedra D."/>
            <person name="Morales J."/>
            <person name="Moreau H."/>
            <person name="Motomura T."/>
            <person name="Nagasato C."/>
            <person name="Napoli C.A."/>
            <person name="Nelson D.R."/>
            <person name="Nyvall-Collen P."/>
            <person name="Peters A.F."/>
            <person name="Pommier C."/>
            <person name="Potin P."/>
            <person name="Poulain J."/>
            <person name="Quesneville H."/>
            <person name="Read B."/>
            <person name="Rensing S.A."/>
            <person name="Ritter A."/>
            <person name="Rousvoal S."/>
            <person name="Samanta M."/>
            <person name="Samson G."/>
            <person name="Schroeder D.C."/>
            <person name="Segurens B."/>
            <person name="Strittmatter M."/>
            <person name="Tonon T."/>
            <person name="Tregear J.W."/>
            <person name="Valentin K."/>
            <person name="von Dassow P."/>
            <person name="Yamagishi T."/>
            <person name="Van de Peer Y."/>
            <person name="Wincker P."/>
        </authorList>
    </citation>
    <scope>NUCLEOTIDE SEQUENCE [LARGE SCALE GENOMIC DNA]</scope>
    <source>
        <strain evidence="8">Ec32 / CCAP1310/4</strain>
    </source>
</reference>
<dbReference type="PROSITE" id="PS51826">
    <property type="entry name" value="PSBD"/>
    <property type="match status" value="1"/>
</dbReference>
<dbReference type="STRING" id="2880.D7FXE2"/>
<feature type="compositionally biased region" description="Low complexity" evidence="4">
    <location>
        <begin position="217"/>
        <end position="228"/>
    </location>
</feature>
<dbReference type="PROSITE" id="PS50968">
    <property type="entry name" value="BIOTINYL_LIPOYL"/>
    <property type="match status" value="2"/>
</dbReference>
<dbReference type="PANTHER" id="PTHR23151">
    <property type="entry name" value="DIHYDROLIPOAMIDE ACETYL/SUCCINYL-TRANSFERASE-RELATED"/>
    <property type="match status" value="1"/>
</dbReference>